<dbReference type="SUPFAM" id="SSF52317">
    <property type="entry name" value="Class I glutamine amidotransferase-like"/>
    <property type="match status" value="1"/>
</dbReference>
<dbReference type="CDD" id="cd01741">
    <property type="entry name" value="GATase1_1"/>
    <property type="match status" value="1"/>
</dbReference>
<gene>
    <name evidence="2" type="ORF">A0J61_06200</name>
</gene>
<dbReference type="InterPro" id="IPR044992">
    <property type="entry name" value="ChyE-like"/>
</dbReference>
<keyword evidence="2" id="KW-0808">Transferase</keyword>
<dbReference type="EMBL" id="LUGH01000363">
    <property type="protein sequence ID" value="OBZ85759.1"/>
    <property type="molecule type" value="Genomic_DNA"/>
</dbReference>
<evidence type="ECO:0000313" key="2">
    <source>
        <dbReference type="EMBL" id="OBZ85759.1"/>
    </source>
</evidence>
<sequence length="257" mass="29781">MTQSKLHLALLINDVPMDQVLERAGDYAEQYRYLFERASQNSIEITWDTFNVVHNQELPSYQAIENRTYDAIILTGSKYNAHDNDPWILKLVEFVRTVQTDYTDKVKLIGFCFGHQVMIRAAGGKTGRNNAGWEVGWYQIQLTKEGQAFFKTDKPVIRINQFHQDHVIQLPPKYVTLGYTEGNTPHHLTASTNGQCLTIQGHPEFSRETMRTMIYYRKLSGVLKEEEADRFMHVTETAPPEMEDVWFAEKAIDFIKQ</sequence>
<comment type="caution">
    <text evidence="2">The sequence shown here is derived from an EMBL/GenBank/DDBJ whole genome shotgun (WGS) entry which is preliminary data.</text>
</comment>
<protein>
    <submittedName>
        <fullName evidence="2">Putative glutamine amidotransferase-like protein C13C5.04</fullName>
    </submittedName>
</protein>
<dbReference type="PANTHER" id="PTHR42695">
    <property type="entry name" value="GLUTAMINE AMIDOTRANSFERASE YLR126C-RELATED"/>
    <property type="match status" value="1"/>
</dbReference>
<dbReference type="GO" id="GO:0005634">
    <property type="term" value="C:nucleus"/>
    <property type="evidence" value="ECO:0007669"/>
    <property type="project" value="TreeGrafter"/>
</dbReference>
<dbReference type="Gene3D" id="3.40.50.880">
    <property type="match status" value="1"/>
</dbReference>
<dbReference type="GO" id="GO:0005829">
    <property type="term" value="C:cytosol"/>
    <property type="evidence" value="ECO:0007669"/>
    <property type="project" value="TreeGrafter"/>
</dbReference>
<evidence type="ECO:0000259" key="1">
    <source>
        <dbReference type="Pfam" id="PF00117"/>
    </source>
</evidence>
<dbReference type="InParanoid" id="A0A1C7NAN0"/>
<dbReference type="InterPro" id="IPR029062">
    <property type="entry name" value="Class_I_gatase-like"/>
</dbReference>
<organism evidence="2 3">
    <name type="scientific">Choanephora cucurbitarum</name>
    <dbReference type="NCBI Taxonomy" id="101091"/>
    <lineage>
        <taxon>Eukaryota</taxon>
        <taxon>Fungi</taxon>
        <taxon>Fungi incertae sedis</taxon>
        <taxon>Mucoromycota</taxon>
        <taxon>Mucoromycotina</taxon>
        <taxon>Mucoromycetes</taxon>
        <taxon>Mucorales</taxon>
        <taxon>Mucorineae</taxon>
        <taxon>Choanephoraceae</taxon>
        <taxon>Choanephoroideae</taxon>
        <taxon>Choanephora</taxon>
    </lineage>
</organism>
<dbReference type="InterPro" id="IPR017926">
    <property type="entry name" value="GATASE"/>
</dbReference>
<name>A0A1C7NAN0_9FUNG</name>
<evidence type="ECO:0000313" key="3">
    <source>
        <dbReference type="Proteomes" id="UP000093000"/>
    </source>
</evidence>
<dbReference type="PANTHER" id="PTHR42695:SF5">
    <property type="entry name" value="GLUTAMINE AMIDOTRANSFERASE YLR126C-RELATED"/>
    <property type="match status" value="1"/>
</dbReference>
<dbReference type="PROSITE" id="PS51273">
    <property type="entry name" value="GATASE_TYPE_1"/>
    <property type="match status" value="1"/>
</dbReference>
<accession>A0A1C7NAN0</accession>
<reference evidence="2 3" key="1">
    <citation type="submission" date="2016-03" db="EMBL/GenBank/DDBJ databases">
        <title>Choanephora cucurbitarum.</title>
        <authorList>
            <person name="Min B."/>
            <person name="Park H."/>
            <person name="Park J.-H."/>
            <person name="Shin H.-D."/>
            <person name="Choi I.-G."/>
        </authorList>
    </citation>
    <scope>NUCLEOTIDE SEQUENCE [LARGE SCALE GENOMIC DNA]</scope>
    <source>
        <strain evidence="2 3">KUS-F28377</strain>
    </source>
</reference>
<dbReference type="Proteomes" id="UP000093000">
    <property type="component" value="Unassembled WGS sequence"/>
</dbReference>
<feature type="domain" description="Glutamine amidotransferase" evidence="1">
    <location>
        <begin position="51"/>
        <end position="217"/>
    </location>
</feature>
<dbReference type="FunCoup" id="A0A1C7NAN0">
    <property type="interactions" value="278"/>
</dbReference>
<dbReference type="AlphaFoldDB" id="A0A1C7NAN0"/>
<dbReference type="STRING" id="101091.A0A1C7NAN0"/>
<proteinExistence type="predicted"/>
<dbReference type="Pfam" id="PF00117">
    <property type="entry name" value="GATase"/>
    <property type="match status" value="1"/>
</dbReference>
<keyword evidence="3" id="KW-1185">Reference proteome</keyword>
<dbReference type="GO" id="GO:0016740">
    <property type="term" value="F:transferase activity"/>
    <property type="evidence" value="ECO:0007669"/>
    <property type="project" value="UniProtKB-KW"/>
</dbReference>
<keyword evidence="2" id="KW-0315">Glutamine amidotransferase</keyword>
<dbReference type="OrthoDB" id="92161at2759"/>